<dbReference type="InterPro" id="IPR027591">
    <property type="entry name" value="CofD-rel_GAK"/>
</dbReference>
<dbReference type="PANTHER" id="PTHR31240">
    <property type="entry name" value="MATERNAL EFFECT EMBRYO ARREST 18"/>
    <property type="match status" value="1"/>
</dbReference>
<dbReference type="GO" id="GO:0043743">
    <property type="term" value="F:LPPG:FO 2-phospho-L-lactate transferase activity"/>
    <property type="evidence" value="ECO:0007669"/>
    <property type="project" value="InterPro"/>
</dbReference>
<dbReference type="Gene3D" id="3.40.50.10680">
    <property type="entry name" value="CofD-like domains"/>
    <property type="match status" value="1"/>
</dbReference>
<reference evidence="1 2" key="1">
    <citation type="journal article" date="2013" name="PLoS ONE">
        <title>The first genomic and proteomic characterization of a deep-sea sulfate reducer: insights into the piezophilic lifestyle of Desulfovibrio piezophilus.</title>
        <authorList>
            <person name="Pradel N."/>
            <person name="Ji B."/>
            <person name="Gimenez G."/>
            <person name="Talla E."/>
            <person name="Lenoble P."/>
            <person name="Garel M."/>
            <person name="Tamburini C."/>
            <person name="Fourquet P."/>
            <person name="Lebrun R."/>
            <person name="Bertin P."/>
            <person name="Denis Y."/>
            <person name="Pophillat M."/>
            <person name="Barbe V."/>
            <person name="Ollivier B."/>
            <person name="Dolla A."/>
        </authorList>
    </citation>
    <scope>NUCLEOTIDE SEQUENCE [LARGE SCALE GENOMIC DNA]</scope>
    <source>
        <strain evidence="2">DSM 10523 / SB164P1</strain>
    </source>
</reference>
<dbReference type="HOGENOM" id="CLU_044041_0_1_7"/>
<dbReference type="InterPro" id="IPR038136">
    <property type="entry name" value="CofD-like_dom_sf"/>
</dbReference>
<evidence type="ECO:0008006" key="3">
    <source>
        <dbReference type="Google" id="ProtNLM"/>
    </source>
</evidence>
<dbReference type="InterPro" id="IPR002882">
    <property type="entry name" value="CofD"/>
</dbReference>
<dbReference type="PANTHER" id="PTHR31240:SF0">
    <property type="entry name" value="MATERNAL EFFECT EMBRYO ARREST 18"/>
    <property type="match status" value="1"/>
</dbReference>
<dbReference type="BioCyc" id="DPIE1322246:BN4_RS13835-MONOMER"/>
<keyword evidence="2" id="KW-1185">Reference proteome</keyword>
<evidence type="ECO:0000313" key="1">
    <source>
        <dbReference type="EMBL" id="CCH49986.1"/>
    </source>
</evidence>
<dbReference type="SUPFAM" id="SSF142338">
    <property type="entry name" value="CofD-like"/>
    <property type="match status" value="1"/>
</dbReference>
<dbReference type="CDD" id="cd07187">
    <property type="entry name" value="YvcK_like"/>
    <property type="match status" value="1"/>
</dbReference>
<dbReference type="eggNOG" id="COG0391">
    <property type="taxonomic scope" value="Bacteria"/>
</dbReference>
<dbReference type="Proteomes" id="UP000011724">
    <property type="component" value="Chromosome"/>
</dbReference>
<dbReference type="NCBIfam" id="TIGR04357">
    <property type="entry name" value="CofD_rel_GAK"/>
    <property type="match status" value="1"/>
</dbReference>
<reference evidence="2" key="2">
    <citation type="journal article" date="2013" name="Stand. Genomic Sci.">
        <title>Complete genome sequence of Desulfocapsa sulfexigens, a marine deltaproteobacterium specialized in disproportionating inorganic sulfur compounds.</title>
        <authorList>
            <person name="Finster K.W."/>
            <person name="Kjeldsen K.U."/>
            <person name="Kube M."/>
            <person name="Reinhardt R."/>
            <person name="Mussmann M."/>
            <person name="Amann R."/>
            <person name="Schreiber L."/>
        </authorList>
    </citation>
    <scope>NUCLEOTIDE SEQUENCE [LARGE SCALE GENOMIC DNA]</scope>
    <source>
        <strain evidence="2">DSM 10523 / SB164P1</strain>
    </source>
</reference>
<dbReference type="EMBL" id="FO203427">
    <property type="protein sequence ID" value="CCH49986.1"/>
    <property type="molecule type" value="Genomic_DNA"/>
</dbReference>
<dbReference type="AlphaFoldDB" id="M1WKQ0"/>
<organism evidence="1 2">
    <name type="scientific">Pseudodesulfovibrio piezophilus (strain DSM 21447 / JCM 15486 / C1TLV30)</name>
    <name type="common">Desulfovibrio piezophilus</name>
    <dbReference type="NCBI Taxonomy" id="1322246"/>
    <lineage>
        <taxon>Bacteria</taxon>
        <taxon>Pseudomonadati</taxon>
        <taxon>Thermodesulfobacteriota</taxon>
        <taxon>Desulfovibrionia</taxon>
        <taxon>Desulfovibrionales</taxon>
        <taxon>Desulfovibrionaceae</taxon>
    </lineage>
</organism>
<dbReference type="OrthoDB" id="5413830at2"/>
<dbReference type="KEGG" id="dpi:BN4_12753"/>
<protein>
    <recommendedName>
        <fullName evidence="3">GAK system CofD-like protein</fullName>
    </recommendedName>
</protein>
<dbReference type="Pfam" id="PF01933">
    <property type="entry name" value="CofD"/>
    <property type="match status" value="1"/>
</dbReference>
<dbReference type="STRING" id="1322246.BN4_12753"/>
<proteinExistence type="predicted"/>
<dbReference type="RefSeq" id="WP_015416028.1">
    <property type="nucleotide sequence ID" value="NC_020409.1"/>
</dbReference>
<accession>M1WKQ0</accession>
<name>M1WKQ0_PSEP2</name>
<evidence type="ECO:0000313" key="2">
    <source>
        <dbReference type="Proteomes" id="UP000011724"/>
    </source>
</evidence>
<dbReference type="PATRIC" id="fig|879567.3.peg.2952"/>
<sequence>MPDESFDLSIAENGPRCLFFSGGTALRGVSRELMRHTANSVHVITPYDSGGSSAVLRRAFGMPAVGDIRNRLMALADLSEKGGREIFALFTYRFSRKESNADLAAELRRIAQGKHILVNLLPETKRPLIQDHIQYFLQVMPADFDLRGASIGNIVLTAGYLSHGRRLAPVIEIFSRLAGVRGAVCPAVDRDLHLAAELADGDIVVGQHLLTGKETGPLSSPIKRVWQTQALDSAAPVVSSAERDVCAHIESADLICYPVGSFYSSVVANLLPQGIGACVAANPCPKVFVPNPVGDPELLGHGVTDQVRVLRRYLQLSGAPEAAEVLGIVLVDRNQPYPGGLDISALEHLGVTVVDTSLASAESAPCFDPVLLTEALLSCLP</sequence>
<gene>
    <name evidence="1" type="ordered locus">BN4_12753</name>
</gene>